<keyword evidence="2" id="KW-1185">Reference proteome</keyword>
<gene>
    <name evidence="1" type="ORF">PGRAN_13853</name>
</gene>
<dbReference type="PATRIC" id="fig|1265819.5.peg.2770"/>
<dbReference type="AlphaFoldDB" id="W7B356"/>
<name>W7B356_9LIST</name>
<evidence type="ECO:0000313" key="2">
    <source>
        <dbReference type="Proteomes" id="UP000019253"/>
    </source>
</evidence>
<accession>W7B356</accession>
<evidence type="ECO:0008006" key="3">
    <source>
        <dbReference type="Google" id="ProtNLM"/>
    </source>
</evidence>
<evidence type="ECO:0000313" key="1">
    <source>
        <dbReference type="EMBL" id="EUJ21684.1"/>
    </source>
</evidence>
<dbReference type="STRING" id="1265819.PGRAN_13853"/>
<dbReference type="EMBL" id="AODD01000026">
    <property type="protein sequence ID" value="EUJ21684.1"/>
    <property type="molecule type" value="Genomic_DNA"/>
</dbReference>
<proteinExistence type="predicted"/>
<reference evidence="1 2" key="1">
    <citation type="journal article" date="2014" name="Int. J. Syst. Evol. Microbiol.">
        <title>Listeria floridensis sp. nov., Listeria aquatica sp. nov., Listeria cornellensis sp. nov., Listeria riparia sp. nov. and Listeria grandensis sp. nov., from agricultural and natural environments.</title>
        <authorList>
            <person name="den Bakker H.C."/>
            <person name="Warchocki S."/>
            <person name="Wright E.M."/>
            <person name="Allred A.F."/>
            <person name="Ahlstrom C."/>
            <person name="Manuel C.S."/>
            <person name="Stasiewicz M.J."/>
            <person name="Burrell A."/>
            <person name="Roof S."/>
            <person name="Strawn L."/>
            <person name="Fortes E.D."/>
            <person name="Nightingale K.K."/>
            <person name="Kephart D."/>
            <person name="Wiedmann M."/>
        </authorList>
    </citation>
    <scope>NUCLEOTIDE SEQUENCE [LARGE SCALE GENOMIC DNA]</scope>
    <source>
        <strain evidence="2">FSL F6-971</strain>
    </source>
</reference>
<protein>
    <recommendedName>
        <fullName evidence="3">KAP NTPase domain-containing protein</fullName>
    </recommendedName>
</protein>
<comment type="caution">
    <text evidence="1">The sequence shown here is derived from an EMBL/GenBank/DDBJ whole genome shotgun (WGS) entry which is preliminary data.</text>
</comment>
<sequence length="313" mass="37428">MYGVCIFIYINCKSIPKIVLLFDDFDRVPIEYRKVIYPILSTLSNRNILIILVGDYEILKEDEFTFTQKMIHWRYDLSDKLRGRKVWENFNRDIRKRIGESSESKNEVQTQGKIYKTYDIRGKDWELFNKLEGIFESDETSTRSANEFFDLLDTWYFKWKYNEINFGQFAIVAYIYSFHKNIFEYVCKNKLELCEHSIFHKPDLKVPLKDLKEMHPKLGYLVANDLFYLEKRSNLQEANLGFTIEQGGWMFPQICQSSFFPQYMPFNTDKGLKTDEIEGIFELDKESFLTAVQGEKRFKEYYVIEDISKCSPR</sequence>
<organism evidence="1 2">
    <name type="scientific">Listeria grandensis FSL F6-0971</name>
    <dbReference type="NCBI Taxonomy" id="1265819"/>
    <lineage>
        <taxon>Bacteria</taxon>
        <taxon>Bacillati</taxon>
        <taxon>Bacillota</taxon>
        <taxon>Bacilli</taxon>
        <taxon>Bacillales</taxon>
        <taxon>Listeriaceae</taxon>
        <taxon>Listeria</taxon>
    </lineage>
</organism>
<dbReference type="Proteomes" id="UP000019253">
    <property type="component" value="Unassembled WGS sequence"/>
</dbReference>